<feature type="region of interest" description="Disordered" evidence="1">
    <location>
        <begin position="94"/>
        <end position="117"/>
    </location>
</feature>
<protein>
    <submittedName>
        <fullName evidence="2">Uncharacterized protein</fullName>
    </submittedName>
</protein>
<reference evidence="2" key="2">
    <citation type="submission" date="2025-09" db="UniProtKB">
        <authorList>
            <consortium name="Ensembl"/>
        </authorList>
    </citation>
    <scope>IDENTIFICATION</scope>
</reference>
<evidence type="ECO:0000256" key="1">
    <source>
        <dbReference type="SAM" id="MobiDB-lite"/>
    </source>
</evidence>
<dbReference type="Proteomes" id="UP001108240">
    <property type="component" value="Unplaced"/>
</dbReference>
<keyword evidence="3" id="KW-1185">Reference proteome</keyword>
<organism evidence="2 3">
    <name type="scientific">Cyprinus carpio carpio</name>
    <dbReference type="NCBI Taxonomy" id="630221"/>
    <lineage>
        <taxon>Eukaryota</taxon>
        <taxon>Metazoa</taxon>
        <taxon>Chordata</taxon>
        <taxon>Craniata</taxon>
        <taxon>Vertebrata</taxon>
        <taxon>Euteleostomi</taxon>
        <taxon>Actinopterygii</taxon>
        <taxon>Neopterygii</taxon>
        <taxon>Teleostei</taxon>
        <taxon>Ostariophysi</taxon>
        <taxon>Cypriniformes</taxon>
        <taxon>Cyprinidae</taxon>
        <taxon>Cyprininae</taxon>
        <taxon>Cyprinus</taxon>
    </lineage>
</organism>
<evidence type="ECO:0000313" key="3">
    <source>
        <dbReference type="Proteomes" id="UP001108240"/>
    </source>
</evidence>
<feature type="region of interest" description="Disordered" evidence="1">
    <location>
        <begin position="39"/>
        <end position="73"/>
    </location>
</feature>
<feature type="compositionally biased region" description="Polar residues" evidence="1">
    <location>
        <begin position="39"/>
        <end position="57"/>
    </location>
</feature>
<accession>A0A8C1I4W2</accession>
<evidence type="ECO:0000313" key="2">
    <source>
        <dbReference type="Ensembl" id="ENSCCRP00000097851.1"/>
    </source>
</evidence>
<dbReference type="Ensembl" id="ENSCCRT00000106176.2">
    <property type="protein sequence ID" value="ENSCCRP00000097851.1"/>
    <property type="gene ID" value="ENSCCRG00000052637.2"/>
</dbReference>
<name>A0A8C1I4W2_CYPCA</name>
<dbReference type="AlphaFoldDB" id="A0A8C1I4W2"/>
<reference evidence="2" key="1">
    <citation type="submission" date="2025-08" db="UniProtKB">
        <authorList>
            <consortium name="Ensembl"/>
        </authorList>
    </citation>
    <scope>IDENTIFICATION</scope>
</reference>
<dbReference type="GeneTree" id="ENSGT01140000282838"/>
<proteinExistence type="predicted"/>
<sequence>IPGTFPTRLTTMRRRLFPVRTFTALLIVMLSRLMPFTSTSLSPTHRPANSLSSSTLLTKIPRPCSDPPRTLKPSLPSSLLSTVIVWMSSLSSPPIVPRNQTQMESSSENKFLQSTSL</sequence>
<dbReference type="OMA" id="ANKHTNR"/>